<gene>
    <name evidence="1" type="ORF">N5C70_15110</name>
</gene>
<proteinExistence type="predicted"/>
<sequence length="48" mass="5486">MTSAWAFFFLAALVVLCGGAMIWAGEIRRRRHYEDFILRNAKRAGGKQ</sequence>
<organism evidence="1 2">
    <name type="scientific">Pseudomonas juntendi</name>
    <dbReference type="NCBI Taxonomy" id="2666183"/>
    <lineage>
        <taxon>Bacteria</taxon>
        <taxon>Pseudomonadati</taxon>
        <taxon>Pseudomonadota</taxon>
        <taxon>Gammaproteobacteria</taxon>
        <taxon>Pseudomonadales</taxon>
        <taxon>Pseudomonadaceae</taxon>
        <taxon>Pseudomonas</taxon>
    </lineage>
</organism>
<protein>
    <recommendedName>
        <fullName evidence="3">Heme exporter protein D</fullName>
    </recommendedName>
</protein>
<dbReference type="RefSeq" id="WP_280069934.1">
    <property type="nucleotide sequence ID" value="NZ_JAOCBV010000001.1"/>
</dbReference>
<dbReference type="Proteomes" id="UP001160152">
    <property type="component" value="Unassembled WGS sequence"/>
</dbReference>
<evidence type="ECO:0000313" key="2">
    <source>
        <dbReference type="Proteomes" id="UP001160152"/>
    </source>
</evidence>
<dbReference type="AlphaFoldDB" id="A0ABD4YFA3"/>
<name>A0ABD4YFA3_9PSED</name>
<comment type="caution">
    <text evidence="1">The sequence shown here is derived from an EMBL/GenBank/DDBJ whole genome shotgun (WGS) entry which is preliminary data.</text>
</comment>
<evidence type="ECO:0008006" key="3">
    <source>
        <dbReference type="Google" id="ProtNLM"/>
    </source>
</evidence>
<evidence type="ECO:0000313" key="1">
    <source>
        <dbReference type="EMBL" id="MDH0758029.1"/>
    </source>
</evidence>
<accession>A0ABD4YFA3</accession>
<dbReference type="EMBL" id="JAOCBV010000001">
    <property type="protein sequence ID" value="MDH0758029.1"/>
    <property type="molecule type" value="Genomic_DNA"/>
</dbReference>
<reference evidence="1 2" key="1">
    <citation type="submission" date="2022-09" db="EMBL/GenBank/DDBJ databases">
        <title>Intensive care unit water sources are persistently colonized with multi-drug resistant bacteria and are the site of extensive horizontal gene transfer of antibiotic resistance genes.</title>
        <authorList>
            <person name="Diorio-Toth L."/>
        </authorList>
    </citation>
    <scope>NUCLEOTIDE SEQUENCE [LARGE SCALE GENOMIC DNA]</scope>
    <source>
        <strain evidence="1 2">GD03901</strain>
    </source>
</reference>